<dbReference type="PROSITE" id="PS50994">
    <property type="entry name" value="INTEGRASE"/>
    <property type="match status" value="1"/>
</dbReference>
<keyword evidence="2" id="KW-0815">Transposition</keyword>
<reference evidence="6 7" key="1">
    <citation type="submission" date="2017-07" db="EMBL/GenBank/DDBJ databases">
        <title>blaIMP-27 on transferable plasmids in Proteus mirabilis and Providencia rettgeri.</title>
        <authorList>
            <person name="Potter R."/>
        </authorList>
    </citation>
    <scope>NUCLEOTIDE SEQUENCE [LARGE SCALE GENOMIC DNA]</scope>
    <source>
        <strain evidence="6 7">PR1</strain>
    </source>
</reference>
<evidence type="ECO:0000256" key="1">
    <source>
        <dbReference type="ARBA" id="ARBA00002286"/>
    </source>
</evidence>
<dbReference type="NCBIfam" id="NF033587">
    <property type="entry name" value="transpos_IS6"/>
    <property type="match status" value="1"/>
</dbReference>
<dbReference type="PANTHER" id="PTHR35528:SF3">
    <property type="entry name" value="BLL1675 PROTEIN"/>
    <property type="match status" value="1"/>
</dbReference>
<sequence length="234" mass="27910">MNAFKGRHFTGIIILWAVRWYCKYGISYRELQEMLAERGVNVDHTTIYRWVQRYAPEIEKRLRWYWCNPSDLNNWHLDETYIKVNGKWTYLYRAVDSRGHTIEFYLSPRRNTKAAYRFLRKIFNRVKKWQIPRVINTDKAAPYGRALNLLKEEGKCPTHVEHRQIKFHNNVIECDHGKLKRVINPTLGFKSIKTAHATIKGIEVMRALRKGQAEHFYYGQPLGEVRLVNRVFGL</sequence>
<comment type="caution">
    <text evidence="6">The sequence shown here is derived from an EMBL/GenBank/DDBJ whole genome shotgun (WGS) entry which is preliminary data.</text>
</comment>
<dbReference type="InterPro" id="IPR036397">
    <property type="entry name" value="RNaseH_sf"/>
</dbReference>
<dbReference type="GO" id="GO:0032196">
    <property type="term" value="P:transposition"/>
    <property type="evidence" value="ECO:0007669"/>
    <property type="project" value="UniProtKB-KW"/>
</dbReference>
<dbReference type="AlphaFoldDB" id="A0A1B8SMF7"/>
<dbReference type="InterPro" id="IPR052183">
    <property type="entry name" value="IS_Transposase"/>
</dbReference>
<dbReference type="InterPro" id="IPR012337">
    <property type="entry name" value="RNaseH-like_sf"/>
</dbReference>
<dbReference type="GO" id="GO:0006310">
    <property type="term" value="P:DNA recombination"/>
    <property type="evidence" value="ECO:0007669"/>
    <property type="project" value="UniProtKB-KW"/>
</dbReference>
<gene>
    <name evidence="6" type="ORF">CHI95_24655</name>
</gene>
<dbReference type="GO" id="GO:0003677">
    <property type="term" value="F:DNA binding"/>
    <property type="evidence" value="ECO:0007669"/>
    <property type="project" value="UniProtKB-KW"/>
</dbReference>
<feature type="domain" description="Integrase catalytic" evidence="5">
    <location>
        <begin position="65"/>
        <end position="230"/>
    </location>
</feature>
<dbReference type="Pfam" id="PF13610">
    <property type="entry name" value="DDE_Tnp_IS240"/>
    <property type="match status" value="1"/>
</dbReference>
<dbReference type="Proteomes" id="UP000216001">
    <property type="component" value="Unassembled WGS sequence"/>
</dbReference>
<dbReference type="InterPro" id="IPR032874">
    <property type="entry name" value="DDE_dom"/>
</dbReference>
<evidence type="ECO:0000313" key="6">
    <source>
        <dbReference type="EMBL" id="OZS71932.1"/>
    </source>
</evidence>
<dbReference type="InterPro" id="IPR001584">
    <property type="entry name" value="Integrase_cat-core"/>
</dbReference>
<protein>
    <submittedName>
        <fullName evidence="6">IS6 family transposase</fullName>
    </submittedName>
</protein>
<evidence type="ECO:0000259" key="5">
    <source>
        <dbReference type="PROSITE" id="PS50994"/>
    </source>
</evidence>
<dbReference type="InterPro" id="IPR047930">
    <property type="entry name" value="Transpos_IS6"/>
</dbReference>
<keyword evidence="3" id="KW-0238">DNA-binding</keyword>
<comment type="function">
    <text evidence="1">Involved in the transposition of the insertion sequence.</text>
</comment>
<dbReference type="GO" id="GO:0015074">
    <property type="term" value="P:DNA integration"/>
    <property type="evidence" value="ECO:0007669"/>
    <property type="project" value="InterPro"/>
</dbReference>
<evidence type="ECO:0000256" key="4">
    <source>
        <dbReference type="ARBA" id="ARBA00023172"/>
    </source>
</evidence>
<evidence type="ECO:0000313" key="7">
    <source>
        <dbReference type="Proteomes" id="UP000216001"/>
    </source>
</evidence>
<dbReference type="RefSeq" id="WP_094963259.1">
    <property type="nucleotide sequence ID" value="NZ_ABFCQP020000023.1"/>
</dbReference>
<organism evidence="6 7">
    <name type="scientific">Providencia rettgeri</name>
    <dbReference type="NCBI Taxonomy" id="587"/>
    <lineage>
        <taxon>Bacteria</taxon>
        <taxon>Pseudomonadati</taxon>
        <taxon>Pseudomonadota</taxon>
        <taxon>Gammaproteobacteria</taxon>
        <taxon>Enterobacterales</taxon>
        <taxon>Morganellaceae</taxon>
        <taxon>Providencia</taxon>
    </lineage>
</organism>
<evidence type="ECO:0000256" key="3">
    <source>
        <dbReference type="ARBA" id="ARBA00023125"/>
    </source>
</evidence>
<proteinExistence type="predicted"/>
<dbReference type="EMBL" id="NOWC01000076">
    <property type="protein sequence ID" value="OZS71932.1"/>
    <property type="molecule type" value="Genomic_DNA"/>
</dbReference>
<accession>A0A1B8SMF7</accession>
<dbReference type="SUPFAM" id="SSF53098">
    <property type="entry name" value="Ribonuclease H-like"/>
    <property type="match status" value="1"/>
</dbReference>
<evidence type="ECO:0000256" key="2">
    <source>
        <dbReference type="ARBA" id="ARBA00022578"/>
    </source>
</evidence>
<dbReference type="Gene3D" id="3.30.420.10">
    <property type="entry name" value="Ribonuclease H-like superfamily/Ribonuclease H"/>
    <property type="match status" value="1"/>
</dbReference>
<keyword evidence="4" id="KW-0233">DNA recombination</keyword>
<dbReference type="PANTHER" id="PTHR35528">
    <property type="entry name" value="BLL1675 PROTEIN"/>
    <property type="match status" value="1"/>
</dbReference>
<name>A0A1B8SMF7_PRORE</name>